<accession>A0A060AKU8</accession>
<dbReference type="KEGG" id="vg:19685794"/>
<protein>
    <submittedName>
        <fullName evidence="1">N-acetylmuramoyl-L-alanine amidase</fullName>
    </submittedName>
</protein>
<gene>
    <name evidence="1" type="ORF">PHAGE6E_52</name>
</gene>
<name>A0A060AKU8_9CAUD</name>
<dbReference type="GeneID" id="19685794"/>
<dbReference type="Proteomes" id="UP000026999">
    <property type="component" value="Segment"/>
</dbReference>
<dbReference type="OrthoDB" id="15584at10239"/>
<keyword evidence="2" id="KW-1185">Reference proteome</keyword>
<reference evidence="1 2" key="1">
    <citation type="journal article" date="2014" name="Genome Announc.">
        <title>Complete Genome Sequence of a Staphylococcus epidermidis Bacteriophage Isolated from the Anterior Nares of Humans.</title>
        <authorList>
            <person name="Aswani V.H."/>
            <person name="Tremblay D.M."/>
            <person name="Moineau S."/>
            <person name="Shukla S.K."/>
        </authorList>
    </citation>
    <scope>NUCLEOTIDE SEQUENCE [LARGE SCALE GENOMIC DNA]</scope>
</reference>
<proteinExistence type="predicted"/>
<sequence>MDYIVVIENNWLGGGWTSGPAQGGTGWEKATRRRHNYEFSMWFIRPKYKDEKKITNYSAKTKTKKPAAKKKKAKEIKHIKDTVNGYKLPKRNGKLKGVV</sequence>
<dbReference type="RefSeq" id="YP_009042557.1">
    <property type="nucleotide sequence ID" value="NC_024355.1"/>
</dbReference>
<evidence type="ECO:0000313" key="2">
    <source>
        <dbReference type="Proteomes" id="UP000026999"/>
    </source>
</evidence>
<dbReference type="EMBL" id="KJ804259">
    <property type="protein sequence ID" value="AIA64078.1"/>
    <property type="molecule type" value="Genomic_DNA"/>
</dbReference>
<organism evidence="1 2">
    <name type="scientific">Staphylococcus phage 6ec</name>
    <dbReference type="NCBI Taxonomy" id="1500386"/>
    <lineage>
        <taxon>Viruses</taxon>
        <taxon>Duplodnaviria</taxon>
        <taxon>Heunggongvirae</taxon>
        <taxon>Uroviricota</taxon>
        <taxon>Caudoviricetes</taxon>
        <taxon>Sextaecvirus</taxon>
        <taxon>Sextaecvirus sextaec</taxon>
    </lineage>
</organism>
<evidence type="ECO:0000313" key="1">
    <source>
        <dbReference type="EMBL" id="AIA64078.1"/>
    </source>
</evidence>